<gene>
    <name evidence="1" type="ORF">LOAG_07435</name>
</gene>
<dbReference type="KEGG" id="loa:LOAG_07435"/>
<dbReference type="AlphaFoldDB" id="A0A1S0TXA9"/>
<reference evidence="1" key="1">
    <citation type="submission" date="2012-04" db="EMBL/GenBank/DDBJ databases">
        <title>The Genome Sequence of Loa loa.</title>
        <authorList>
            <consortium name="The Broad Institute Genome Sequencing Platform"/>
            <consortium name="Broad Institute Genome Sequencing Center for Infectious Disease"/>
            <person name="Nutman T.B."/>
            <person name="Fink D.L."/>
            <person name="Russ C."/>
            <person name="Young S."/>
            <person name="Zeng Q."/>
            <person name="Gargeya S."/>
            <person name="Alvarado L."/>
            <person name="Berlin A."/>
            <person name="Chapman S.B."/>
            <person name="Chen Z."/>
            <person name="Freedman E."/>
            <person name="Gellesch M."/>
            <person name="Goldberg J."/>
            <person name="Griggs A."/>
            <person name="Gujja S."/>
            <person name="Heilman E.R."/>
            <person name="Heiman D."/>
            <person name="Howarth C."/>
            <person name="Mehta T."/>
            <person name="Neiman D."/>
            <person name="Pearson M."/>
            <person name="Roberts A."/>
            <person name="Saif S."/>
            <person name="Shea T."/>
            <person name="Shenoy N."/>
            <person name="Sisk P."/>
            <person name="Stolte C."/>
            <person name="Sykes S."/>
            <person name="White J."/>
            <person name="Yandava C."/>
            <person name="Haas B."/>
            <person name="Henn M.R."/>
            <person name="Nusbaum C."/>
            <person name="Birren B."/>
        </authorList>
    </citation>
    <scope>NUCLEOTIDE SEQUENCE [LARGE SCALE GENOMIC DNA]</scope>
</reference>
<dbReference type="CTD" id="9944853"/>
<accession>A0A1S0TXA9</accession>
<sequence>MTRVAVVMCLARAPQPHCMRCCEVQRRWLCGEYGGGRKASSMVIPFWLSVCIRRVTEWTNILVYPSQLPLSSEKIDLFWAYCPRSEVRVMSKLEWGLCRHVTCNIAALAVFMHCCE</sequence>
<dbReference type="EMBL" id="JH712489">
    <property type="protein sequence ID" value="EFO21054.1"/>
    <property type="molecule type" value="Genomic_DNA"/>
</dbReference>
<proteinExistence type="predicted"/>
<evidence type="ECO:0000313" key="1">
    <source>
        <dbReference type="EMBL" id="EFO21054.1"/>
    </source>
</evidence>
<protein>
    <submittedName>
        <fullName evidence="1">Uncharacterized protein</fullName>
    </submittedName>
</protein>
<dbReference type="GeneID" id="9944853"/>
<organism evidence="1">
    <name type="scientific">Loa loa</name>
    <name type="common">Eye worm</name>
    <name type="synonym">Filaria loa</name>
    <dbReference type="NCBI Taxonomy" id="7209"/>
    <lineage>
        <taxon>Eukaryota</taxon>
        <taxon>Metazoa</taxon>
        <taxon>Ecdysozoa</taxon>
        <taxon>Nematoda</taxon>
        <taxon>Chromadorea</taxon>
        <taxon>Rhabditida</taxon>
        <taxon>Spirurina</taxon>
        <taxon>Spiruromorpha</taxon>
        <taxon>Filarioidea</taxon>
        <taxon>Onchocercidae</taxon>
        <taxon>Loa</taxon>
    </lineage>
</organism>
<name>A0A1S0TXA9_LOALO</name>
<dbReference type="RefSeq" id="XP_003143016.1">
    <property type="nucleotide sequence ID" value="XM_003142968.1"/>
</dbReference>
<dbReference type="InParanoid" id="A0A1S0TXA9"/>